<dbReference type="PROSITE" id="PS50294">
    <property type="entry name" value="WD_REPEATS_REGION"/>
    <property type="match status" value="3"/>
</dbReference>
<dbReference type="Proteomes" id="UP000803884">
    <property type="component" value="Unassembled WGS sequence"/>
</dbReference>
<feature type="compositionally biased region" description="Polar residues" evidence="4">
    <location>
        <begin position="357"/>
        <end position="367"/>
    </location>
</feature>
<dbReference type="PANTHER" id="PTHR15574:SF40">
    <property type="entry name" value="WD AND TETRATRICOPEPTIDE REPEATS PROTEIN 1"/>
    <property type="match status" value="1"/>
</dbReference>
<keyword evidence="2" id="KW-0677">Repeat</keyword>
<feature type="repeat" description="WD" evidence="3">
    <location>
        <begin position="43"/>
        <end position="84"/>
    </location>
</feature>
<name>A0AB34KWB8_9PEZI</name>
<evidence type="ECO:0000313" key="5">
    <source>
        <dbReference type="EMBL" id="KAL1587434.1"/>
    </source>
</evidence>
<dbReference type="GO" id="GO:0080008">
    <property type="term" value="C:Cul4-RING E3 ubiquitin ligase complex"/>
    <property type="evidence" value="ECO:0007669"/>
    <property type="project" value="TreeGrafter"/>
</dbReference>
<comment type="caution">
    <text evidence="5">The sequence shown here is derived from an EMBL/GenBank/DDBJ whole genome shotgun (WGS) entry which is preliminary data.</text>
</comment>
<dbReference type="GO" id="GO:0045717">
    <property type="term" value="P:negative regulation of fatty acid biosynthetic process"/>
    <property type="evidence" value="ECO:0007669"/>
    <property type="project" value="TreeGrafter"/>
</dbReference>
<evidence type="ECO:0000256" key="3">
    <source>
        <dbReference type="PROSITE-ProRule" id="PRU00221"/>
    </source>
</evidence>
<dbReference type="PANTHER" id="PTHR15574">
    <property type="entry name" value="WD REPEAT DOMAIN-CONTAINING FAMILY"/>
    <property type="match status" value="1"/>
</dbReference>
<dbReference type="InterPro" id="IPR036322">
    <property type="entry name" value="WD40_repeat_dom_sf"/>
</dbReference>
<dbReference type="RefSeq" id="XP_069230539.1">
    <property type="nucleotide sequence ID" value="XM_069372491.1"/>
</dbReference>
<evidence type="ECO:0008006" key="7">
    <source>
        <dbReference type="Google" id="ProtNLM"/>
    </source>
</evidence>
<dbReference type="GeneID" id="96005329"/>
<evidence type="ECO:0000256" key="2">
    <source>
        <dbReference type="ARBA" id="ARBA00022737"/>
    </source>
</evidence>
<evidence type="ECO:0000256" key="4">
    <source>
        <dbReference type="SAM" id="MobiDB-lite"/>
    </source>
</evidence>
<dbReference type="Pfam" id="PF00400">
    <property type="entry name" value="WD40"/>
    <property type="match status" value="4"/>
</dbReference>
<feature type="region of interest" description="Disordered" evidence="4">
    <location>
        <begin position="1005"/>
        <end position="1049"/>
    </location>
</feature>
<feature type="compositionally biased region" description="Basic and acidic residues" evidence="4">
    <location>
        <begin position="402"/>
        <end position="416"/>
    </location>
</feature>
<dbReference type="PROSITE" id="PS50082">
    <property type="entry name" value="WD_REPEATS_2"/>
    <property type="match status" value="4"/>
</dbReference>
<dbReference type="SUPFAM" id="SSF50978">
    <property type="entry name" value="WD40 repeat-like"/>
    <property type="match status" value="1"/>
</dbReference>
<dbReference type="Gene3D" id="2.130.10.10">
    <property type="entry name" value="YVTN repeat-like/Quinoprotein amine dehydrogenase"/>
    <property type="match status" value="3"/>
</dbReference>
<reference evidence="5 6" key="1">
    <citation type="journal article" date="2020" name="Microbiol. Resour. Announc.">
        <title>Draft Genome Sequence of a Cladosporium Species Isolated from the Mesophotic Ascidian Didemnum maculosum.</title>
        <authorList>
            <person name="Gioti A."/>
            <person name="Siaperas R."/>
            <person name="Nikolaivits E."/>
            <person name="Le Goff G."/>
            <person name="Ouazzani J."/>
            <person name="Kotoulas G."/>
            <person name="Topakas E."/>
        </authorList>
    </citation>
    <scope>NUCLEOTIDE SEQUENCE [LARGE SCALE GENOMIC DNA]</scope>
    <source>
        <strain evidence="5 6">TM138-S3</strain>
    </source>
</reference>
<evidence type="ECO:0000313" key="6">
    <source>
        <dbReference type="Proteomes" id="UP000803884"/>
    </source>
</evidence>
<feature type="region of interest" description="Disordered" evidence="4">
    <location>
        <begin position="815"/>
        <end position="872"/>
    </location>
</feature>
<dbReference type="AlphaFoldDB" id="A0AB34KWB8"/>
<organism evidence="5 6">
    <name type="scientific">Cladosporium halotolerans</name>
    <dbReference type="NCBI Taxonomy" id="1052096"/>
    <lineage>
        <taxon>Eukaryota</taxon>
        <taxon>Fungi</taxon>
        <taxon>Dikarya</taxon>
        <taxon>Ascomycota</taxon>
        <taxon>Pezizomycotina</taxon>
        <taxon>Dothideomycetes</taxon>
        <taxon>Dothideomycetidae</taxon>
        <taxon>Cladosporiales</taxon>
        <taxon>Cladosporiaceae</taxon>
        <taxon>Cladosporium</taxon>
    </lineage>
</organism>
<keyword evidence="1 3" id="KW-0853">WD repeat</keyword>
<feature type="compositionally biased region" description="Acidic residues" evidence="4">
    <location>
        <begin position="1039"/>
        <end position="1048"/>
    </location>
</feature>
<dbReference type="GO" id="GO:0005737">
    <property type="term" value="C:cytoplasm"/>
    <property type="evidence" value="ECO:0007669"/>
    <property type="project" value="TreeGrafter"/>
</dbReference>
<feature type="region of interest" description="Disordered" evidence="4">
    <location>
        <begin position="270"/>
        <end position="296"/>
    </location>
</feature>
<gene>
    <name evidence="5" type="ORF">WHR41_03885</name>
</gene>
<evidence type="ECO:0000256" key="1">
    <source>
        <dbReference type="ARBA" id="ARBA00022574"/>
    </source>
</evidence>
<accession>A0AB34KWB8</accession>
<dbReference type="SMART" id="SM00320">
    <property type="entry name" value="WD40"/>
    <property type="match status" value="6"/>
</dbReference>
<sequence>MKDHLSTKILHRETSDFALPNHAYRKLYSDRSLINELDIVNELDGHSGCVNALSWSKSGSLLASGSDDQHLNIHKYQSQDENQQFQLATTVATGHTQNIFSVKFMPHSRDRTVITAAGDGEVRVFDLEYAGHAGAASAASHLASEGRRRGRNNVFDGVKYLSDGDTDCRVYRSHGDRVKRIVTESSPYLFLTCSEDGEVRQWDLRQPSSAYPSPRGGRFGGDGVVPPPLISYKRYNLDLNSISCSGSQPHYIALGGAHLHAFLHDRRMAGRDKHTESGTPMSSSGRMSAEAEEGMAQATKCVRKFAPRGQQKMGRTENGHITALKISDARPDEMIVSWSGDHIYSFDLVRGPGADESVSTEPPQRSSGGRVKAGKDKKRKRKSNERSSSSTEGDAPRVTSRPRTESAESEGDERALRIRYQNGQQEDIPLPNREQARRAATAPLTEKQRDAQRIAKATVKIRSSLFGEHEPTAAFTSALGISASILSDMDQAMRDWGYPVDPLPNDVVFQQTLRRNRESGRRFVQAAGTLARALGGKLQTPSGATSPLVAQFSTIDIRTNDLTLTQSEHFGYDFLKAILLWLESGVGRLVEGFTRPEEMSPTSKAAERLPIPAAEATPEALDDILVPYLLGLARHKPVANVQANRFEVDERRQLFASEQAAVRAFAAAVKIPFADLSSAAAVARSEEEGAQAQVQAQDRKTAFRYWGEKVARGVLLNAAEGVNYTFVDRAFGGVGRVVRETAEEEAGLEEVSEGEDEPVRDVEVVARSGDAGDDASTADATVAAGELRQSVGVDEEERTGGAVPADVVAEMMADVESSGELDGPSSDEDDELEDDDDDDYDGPSDSEEDYDDEDELSSDPDEEDGVPNTGLPRFMYRSAFERRRMREKVAVNVPCSAHTRVYSGHCNVKTVKDVNFFGLDDEYVVSGSDDGNLFIWDRKTSELVNILEGDGEVVNVVQGHPYEPMLAVSGIDHTIKIFSPDARAREAARLGRGIEARDASQFSSLAWPPRMGRRRPSRRSGSQNESSVTSEPAMPPRGEEDDDEDDEYVAPNGLASRKRLHQSYQIMQQNDVERQGGNQDAFITFPHRHLLELLFGRLGNVGALPWDE</sequence>
<feature type="region of interest" description="Disordered" evidence="4">
    <location>
        <begin position="353"/>
        <end position="451"/>
    </location>
</feature>
<keyword evidence="6" id="KW-1185">Reference proteome</keyword>
<dbReference type="InterPro" id="IPR015943">
    <property type="entry name" value="WD40/YVTN_repeat-like_dom_sf"/>
</dbReference>
<feature type="repeat" description="WD" evidence="3">
    <location>
        <begin position="171"/>
        <end position="212"/>
    </location>
</feature>
<dbReference type="InterPro" id="IPR001680">
    <property type="entry name" value="WD40_rpt"/>
</dbReference>
<proteinExistence type="predicted"/>
<dbReference type="EMBL" id="JAAQHG020000010">
    <property type="protein sequence ID" value="KAL1587434.1"/>
    <property type="molecule type" value="Genomic_DNA"/>
</dbReference>
<dbReference type="InterPro" id="IPR045151">
    <property type="entry name" value="DCAF8"/>
</dbReference>
<protein>
    <recommendedName>
        <fullName evidence="7">WD40 repeat-like protein</fullName>
    </recommendedName>
</protein>
<feature type="compositionally biased region" description="Acidic residues" evidence="4">
    <location>
        <begin position="825"/>
        <end position="865"/>
    </location>
</feature>
<feature type="repeat" description="WD" evidence="3">
    <location>
        <begin position="920"/>
        <end position="946"/>
    </location>
</feature>
<feature type="compositionally biased region" description="Polar residues" evidence="4">
    <location>
        <begin position="277"/>
        <end position="286"/>
    </location>
</feature>
<feature type="repeat" description="WD" evidence="3">
    <location>
        <begin position="92"/>
        <end position="128"/>
    </location>
</feature>